<feature type="domain" description="Staygreen protein" evidence="2">
    <location>
        <begin position="4"/>
        <end position="146"/>
    </location>
</feature>
<evidence type="ECO:0000259" key="2">
    <source>
        <dbReference type="Pfam" id="PF12638"/>
    </source>
</evidence>
<dbReference type="AlphaFoldDB" id="A0AB39BW80"/>
<dbReference type="PANTHER" id="PTHR31750">
    <property type="entry name" value="PROTEIN STAY-GREEN 1, CHLOROPLASTIC-RELATED"/>
    <property type="match status" value="1"/>
</dbReference>
<dbReference type="InterPro" id="IPR024438">
    <property type="entry name" value="Staygreen"/>
</dbReference>
<evidence type="ECO:0000256" key="1">
    <source>
        <dbReference type="ARBA" id="ARBA00022946"/>
    </source>
</evidence>
<proteinExistence type="predicted"/>
<keyword evidence="1" id="KW-0809">Transit peptide</keyword>
<reference evidence="3" key="1">
    <citation type="submission" date="2024-07" db="EMBL/GenBank/DDBJ databases">
        <title>Identification and characteristics of an arsenic-resistant bacterial isolate, which belongs to a novel species.</title>
        <authorList>
            <person name="Juszczyk A."/>
            <person name="Kowalczyk A."/>
            <person name="Was K."/>
            <person name="Kosowicz W."/>
            <person name="Budzyn A."/>
            <person name="Latowski D."/>
        </authorList>
    </citation>
    <scope>NUCLEOTIDE SEQUENCE</scope>
    <source>
        <strain evidence="3">As8PL</strain>
    </source>
</reference>
<dbReference type="Pfam" id="PF12638">
    <property type="entry name" value="Staygreen"/>
    <property type="match status" value="1"/>
</dbReference>
<dbReference type="RefSeq" id="WP_368505003.1">
    <property type="nucleotide sequence ID" value="NZ_CP162551.1"/>
</dbReference>
<evidence type="ECO:0000313" key="3">
    <source>
        <dbReference type="EMBL" id="XDI37674.1"/>
    </source>
</evidence>
<accession>A0AB39BW80</accession>
<protein>
    <submittedName>
        <fullName evidence="3">Staygreen family protein</fullName>
    </submittedName>
</protein>
<organism evidence="3">
    <name type="scientific">Alkalihalophilus sp. As8PL</name>
    <dbReference type="NCBI Taxonomy" id="3237103"/>
    <lineage>
        <taxon>Bacteria</taxon>
        <taxon>Bacillati</taxon>
        <taxon>Bacillota</taxon>
        <taxon>Bacilli</taxon>
        <taxon>Bacillales</taxon>
        <taxon>Bacillaceae</taxon>
        <taxon>Alkalihalophilus</taxon>
    </lineage>
</organism>
<dbReference type="PANTHER" id="PTHR31750:SF4">
    <property type="entry name" value="LP06106P"/>
    <property type="match status" value="1"/>
</dbReference>
<name>A0AB39BW80_9BACI</name>
<gene>
    <name evidence="3" type="ORF">AB3N04_04975</name>
</gene>
<sequence length="147" mass="17396">MGRLDPEKLFVEYREGVTVTEPVIPRRYTLTHSDLTAELFLTIGSEYAYDQINTMRDEVLAEWRMQNGSYFLYVYVYVGDYGPVTTVIRDEIFRRELPLALEAIIYGDQPFFEAHSELIDAPIWIYFDSTDTTYNKFEYWGTPKDYH</sequence>
<dbReference type="EMBL" id="CP162551">
    <property type="protein sequence ID" value="XDI37674.1"/>
    <property type="molecule type" value="Genomic_DNA"/>
</dbReference>